<dbReference type="InterPro" id="IPR037321">
    <property type="entry name" value="KIN17-like"/>
</dbReference>
<keyword evidence="8" id="KW-1185">Reference proteome</keyword>
<evidence type="ECO:0000256" key="5">
    <source>
        <dbReference type="SAM" id="Coils"/>
    </source>
</evidence>
<gene>
    <name evidence="7" type="primary">RTS2</name>
    <name evidence="7" type="ORF">ATY40_BA7502712</name>
</gene>
<keyword evidence="2" id="KW-0479">Metal-binding</keyword>
<evidence type="ECO:0000256" key="4">
    <source>
        <dbReference type="ARBA" id="ARBA00022833"/>
    </source>
</evidence>
<dbReference type="FunFam" id="1.10.10.2030:FF:000001">
    <property type="entry name" value="DNA/RNA-binding protein KIN17, putative"/>
    <property type="match status" value="1"/>
</dbReference>
<dbReference type="GO" id="GO:0003690">
    <property type="term" value="F:double-stranded DNA binding"/>
    <property type="evidence" value="ECO:0007669"/>
    <property type="project" value="TreeGrafter"/>
</dbReference>
<dbReference type="Pfam" id="PF10357">
    <property type="entry name" value="WH_KIN17"/>
    <property type="match status" value="1"/>
</dbReference>
<dbReference type="GO" id="GO:0008270">
    <property type="term" value="F:zinc ion binding"/>
    <property type="evidence" value="ECO:0007669"/>
    <property type="project" value="UniProtKB-KW"/>
</dbReference>
<protein>
    <submittedName>
        <fullName evidence="7">BA75_02712T0</fullName>
    </submittedName>
</protein>
<dbReference type="InterPro" id="IPR019447">
    <property type="entry name" value="DNA/RNA-bd_Kin17_WH-like_dom"/>
</dbReference>
<evidence type="ECO:0000313" key="7">
    <source>
        <dbReference type="EMBL" id="ANZ75603.1"/>
    </source>
</evidence>
<dbReference type="GO" id="GO:0005634">
    <property type="term" value="C:nucleus"/>
    <property type="evidence" value="ECO:0007669"/>
    <property type="project" value="TreeGrafter"/>
</dbReference>
<dbReference type="SUPFAM" id="SSF57667">
    <property type="entry name" value="beta-beta-alpha zinc fingers"/>
    <property type="match status" value="1"/>
</dbReference>
<organism evidence="7 8">
    <name type="scientific">Komagataella pastoris</name>
    <name type="common">Yeast</name>
    <name type="synonym">Pichia pastoris</name>
    <dbReference type="NCBI Taxonomy" id="4922"/>
    <lineage>
        <taxon>Eukaryota</taxon>
        <taxon>Fungi</taxon>
        <taxon>Dikarya</taxon>
        <taxon>Ascomycota</taxon>
        <taxon>Saccharomycotina</taxon>
        <taxon>Pichiomycetes</taxon>
        <taxon>Pichiales</taxon>
        <taxon>Pichiaceae</taxon>
        <taxon>Komagataella</taxon>
    </lineage>
</organism>
<evidence type="ECO:0000256" key="3">
    <source>
        <dbReference type="ARBA" id="ARBA00022771"/>
    </source>
</evidence>
<dbReference type="GO" id="GO:0006260">
    <property type="term" value="P:DNA replication"/>
    <property type="evidence" value="ECO:0007669"/>
    <property type="project" value="TreeGrafter"/>
</dbReference>
<keyword evidence="4" id="KW-0862">Zinc</keyword>
<dbReference type="PROSITE" id="PS00028">
    <property type="entry name" value="ZINC_FINGER_C2H2_1"/>
    <property type="match status" value="1"/>
</dbReference>
<keyword evidence="5" id="KW-0175">Coiled coil</keyword>
<dbReference type="SMART" id="SM01253">
    <property type="entry name" value="Kin17_mid"/>
    <property type="match status" value="1"/>
</dbReference>
<dbReference type="InterPro" id="IPR036236">
    <property type="entry name" value="Znf_C2H2_sf"/>
</dbReference>
<dbReference type="GO" id="GO:0006974">
    <property type="term" value="P:DNA damage response"/>
    <property type="evidence" value="ECO:0007669"/>
    <property type="project" value="TreeGrafter"/>
</dbReference>
<name>A0A1B2JC35_PICPA</name>
<dbReference type="Proteomes" id="UP000094565">
    <property type="component" value="Chromosome 2"/>
</dbReference>
<dbReference type="Gene3D" id="1.10.10.2030">
    <property type="entry name" value="DNA/RNA-binding protein Kin17, conserved domain"/>
    <property type="match status" value="1"/>
</dbReference>
<accession>A0A1B2JC35</accession>
<dbReference type="InterPro" id="IPR013087">
    <property type="entry name" value="Znf_C2H2_type"/>
</dbReference>
<reference evidence="7 8" key="1">
    <citation type="submission" date="2016-02" db="EMBL/GenBank/DDBJ databases">
        <title>Comparative genomic and transcriptomic foundation for Pichia pastoris.</title>
        <authorList>
            <person name="Love K.R."/>
            <person name="Shah K.A."/>
            <person name="Whittaker C.A."/>
            <person name="Wu J."/>
            <person name="Bartlett M.C."/>
            <person name="Ma D."/>
            <person name="Leeson R.L."/>
            <person name="Priest M."/>
            <person name="Young S.K."/>
            <person name="Love J.C."/>
        </authorList>
    </citation>
    <scope>NUCLEOTIDE SEQUENCE [LARGE SCALE GENOMIC DNA]</scope>
    <source>
        <strain evidence="7 8">ATCC 28485</strain>
    </source>
</reference>
<proteinExistence type="inferred from homology"/>
<dbReference type="EMBL" id="CP014585">
    <property type="protein sequence ID" value="ANZ75603.1"/>
    <property type="molecule type" value="Genomic_DNA"/>
</dbReference>
<dbReference type="InterPro" id="IPR038254">
    <property type="entry name" value="KIN17_WH-like_sf"/>
</dbReference>
<evidence type="ECO:0000259" key="6">
    <source>
        <dbReference type="PROSITE" id="PS00028"/>
    </source>
</evidence>
<dbReference type="Pfam" id="PF25095">
    <property type="entry name" value="C2H2-zf_KIN17"/>
    <property type="match status" value="1"/>
</dbReference>
<evidence type="ECO:0000256" key="2">
    <source>
        <dbReference type="ARBA" id="ARBA00022723"/>
    </source>
</evidence>
<dbReference type="OrthoDB" id="10266249at2759"/>
<dbReference type="Gene3D" id="3.30.160.60">
    <property type="entry name" value="Classic Zinc Finger"/>
    <property type="match status" value="1"/>
</dbReference>
<dbReference type="InterPro" id="IPR056767">
    <property type="entry name" value="C2H2-Znf_KIN17"/>
</dbReference>
<feature type="coiled-coil region" evidence="5">
    <location>
        <begin position="144"/>
        <end position="181"/>
    </location>
</feature>
<keyword evidence="3" id="KW-0863">Zinc-finger</keyword>
<sequence>MAKAEFGTPKYVANQMKARGLQKLRHYCQVCEKQCRDDNGFKCHVQSESHTKKVQQLALEGGDNKRKGKVAEFSSQFLKDFIHLLRSGHGDKFVGANRFYQEYIQDKQHIHMNATRWSSLTVFVAHLGKEGLCRVKQDDAEGLMIAYIDRSAAAERRRKEAQKQMRKYTDEELAMRQLEEKIRAKRPREEEAPLVPLGAKNTGEDKRVSVSLKPATEATSVKLNMKSSHKKIATVKPINVFKKKKTDQEAGNVQSG</sequence>
<dbReference type="PANTHER" id="PTHR12805">
    <property type="entry name" value="KIN17 KIN, ANTIGENIC DETERMINANT OF RECA PROTEIN HOMOLOG"/>
    <property type="match status" value="1"/>
</dbReference>
<evidence type="ECO:0000256" key="1">
    <source>
        <dbReference type="ARBA" id="ARBA00008517"/>
    </source>
</evidence>
<dbReference type="PANTHER" id="PTHR12805:SF0">
    <property type="entry name" value="DNA_RNA-BINDING PROTEIN KIN17"/>
    <property type="match status" value="1"/>
</dbReference>
<comment type="similarity">
    <text evidence="1">Belongs to the KIN17 family.</text>
</comment>
<feature type="domain" description="C2H2-type" evidence="6">
    <location>
        <begin position="28"/>
        <end position="50"/>
    </location>
</feature>
<evidence type="ECO:0000313" key="8">
    <source>
        <dbReference type="Proteomes" id="UP000094565"/>
    </source>
</evidence>
<dbReference type="AlphaFoldDB" id="A0A1B2JC35"/>